<dbReference type="Proteomes" id="UP000263957">
    <property type="component" value="Unassembled WGS sequence"/>
</dbReference>
<gene>
    <name evidence="2" type="ORF">DCG65_09820</name>
    <name evidence="3" type="ORF">DD728_14600</name>
    <name evidence="4" type="ORF">HY36_10205</name>
</gene>
<sequence length="73" mass="7961">MTNLATGNGIKLVEWETGLLLGKDWQFTLTTAGIILFGSTVPLLFLGRYRYSEEGDLGEALTEAEETVETAHA</sequence>
<evidence type="ECO:0000256" key="1">
    <source>
        <dbReference type="SAM" id="Phobius"/>
    </source>
</evidence>
<keyword evidence="5" id="KW-1185">Reference proteome</keyword>
<dbReference type="EMBL" id="DMBR01000297">
    <property type="protein sequence ID" value="HAE94849.1"/>
    <property type="molecule type" value="Genomic_DNA"/>
</dbReference>
<evidence type="ECO:0000313" key="6">
    <source>
        <dbReference type="Proteomes" id="UP000259173"/>
    </source>
</evidence>
<dbReference type="eggNOG" id="COG2223">
    <property type="taxonomic scope" value="Bacteria"/>
</dbReference>
<dbReference type="Proteomes" id="UP000024547">
    <property type="component" value="Unassembled WGS sequence"/>
</dbReference>
<keyword evidence="1" id="KW-0472">Membrane</keyword>
<evidence type="ECO:0000313" key="2">
    <source>
        <dbReference type="EMBL" id="HAE94849.1"/>
    </source>
</evidence>
<accession>A0A059DXL7</accession>
<evidence type="ECO:0000313" key="7">
    <source>
        <dbReference type="Proteomes" id="UP000263957"/>
    </source>
</evidence>
<dbReference type="EMBL" id="AWFH01000061">
    <property type="protein sequence ID" value="KCZ58223.1"/>
    <property type="molecule type" value="Genomic_DNA"/>
</dbReference>
<protein>
    <submittedName>
        <fullName evidence="4">Uncharacterized protein</fullName>
    </submittedName>
</protein>
<keyword evidence="1" id="KW-0812">Transmembrane</keyword>
<dbReference type="Proteomes" id="UP000259173">
    <property type="component" value="Unassembled WGS sequence"/>
</dbReference>
<organism evidence="4 5">
    <name type="scientific">Hyphomonas atlantica</name>
    <dbReference type="NCBI Taxonomy" id="1280948"/>
    <lineage>
        <taxon>Bacteria</taxon>
        <taxon>Pseudomonadati</taxon>
        <taxon>Pseudomonadota</taxon>
        <taxon>Alphaproteobacteria</taxon>
        <taxon>Hyphomonadales</taxon>
        <taxon>Hyphomonadaceae</taxon>
        <taxon>Hyphomonas</taxon>
    </lineage>
</organism>
<dbReference type="EMBL" id="DOGS01000290">
    <property type="protein sequence ID" value="HBQ50082.1"/>
    <property type="molecule type" value="Genomic_DNA"/>
</dbReference>
<dbReference type="OrthoDB" id="9796632at2"/>
<evidence type="ECO:0000313" key="3">
    <source>
        <dbReference type="EMBL" id="HBQ50082.1"/>
    </source>
</evidence>
<dbReference type="PATRIC" id="fig|1280948.3.peg.3164"/>
<dbReference type="GeneID" id="92500419"/>
<feature type="transmembrane region" description="Helical" evidence="1">
    <location>
        <begin position="25"/>
        <end position="46"/>
    </location>
</feature>
<reference evidence="4 5" key="1">
    <citation type="journal article" date="2014" name="Antonie Van Leeuwenhoek">
        <title>Hyphomonas beringensis sp. nov. and Hyphomonas chukchiensis sp. nov., isolated from surface seawater of the Bering Sea and Chukchi Sea.</title>
        <authorList>
            <person name="Li C."/>
            <person name="Lai Q."/>
            <person name="Li G."/>
            <person name="Dong C."/>
            <person name="Wang J."/>
            <person name="Liao Y."/>
            <person name="Shao Z."/>
        </authorList>
    </citation>
    <scope>NUCLEOTIDE SEQUENCE [LARGE SCALE GENOMIC DNA]</scope>
    <source>
        <strain evidence="4 5">22II1-22F38</strain>
    </source>
</reference>
<comment type="caution">
    <text evidence="4">The sequence shown here is derived from an EMBL/GenBank/DDBJ whole genome shotgun (WGS) entry which is preliminary data.</text>
</comment>
<keyword evidence="1" id="KW-1133">Transmembrane helix</keyword>
<evidence type="ECO:0000313" key="5">
    <source>
        <dbReference type="Proteomes" id="UP000024547"/>
    </source>
</evidence>
<dbReference type="RefSeq" id="WP_035554742.1">
    <property type="nucleotide sequence ID" value="NZ_AWFH01000061.1"/>
</dbReference>
<dbReference type="AlphaFoldDB" id="A0A059DXL7"/>
<reference evidence="6 7" key="2">
    <citation type="journal article" date="2018" name="Nat. Biotechnol.">
        <title>A standardized bacterial taxonomy based on genome phylogeny substantially revises the tree of life.</title>
        <authorList>
            <person name="Parks D.H."/>
            <person name="Chuvochina M."/>
            <person name="Waite D.W."/>
            <person name="Rinke C."/>
            <person name="Skarshewski A."/>
            <person name="Chaumeil P.A."/>
            <person name="Hugenholtz P."/>
        </authorList>
    </citation>
    <scope>NUCLEOTIDE SEQUENCE [LARGE SCALE GENOMIC DNA]</scope>
    <source>
        <strain evidence="3">UBA10378</strain>
        <strain evidence="2">UBA8557</strain>
    </source>
</reference>
<dbReference type="STRING" id="1280948.HY36_10205"/>
<proteinExistence type="predicted"/>
<name>A0A059DXL7_9PROT</name>
<evidence type="ECO:0000313" key="4">
    <source>
        <dbReference type="EMBL" id="KCZ58223.1"/>
    </source>
</evidence>